<dbReference type="InterPro" id="IPR005628">
    <property type="entry name" value="GspK"/>
</dbReference>
<dbReference type="SUPFAM" id="SSF158544">
    <property type="entry name" value="GspK insert domain-like"/>
    <property type="match status" value="1"/>
</dbReference>
<keyword evidence="9 10" id="KW-0472">Membrane</keyword>
<reference evidence="12 13" key="1">
    <citation type="submission" date="2019-09" db="EMBL/GenBank/DDBJ databases">
        <title>Whole-genome sequence of the purple sulfur bacterium Thiohalocapsa marina DSM 19078.</title>
        <authorList>
            <person name="Kyndt J.A."/>
            <person name="Meyer T.E."/>
        </authorList>
    </citation>
    <scope>NUCLEOTIDE SEQUENCE [LARGE SCALE GENOMIC DNA]</scope>
    <source>
        <strain evidence="12 13">DSM 19078</strain>
    </source>
</reference>
<dbReference type="GO" id="GO:0009306">
    <property type="term" value="P:protein secretion"/>
    <property type="evidence" value="ECO:0007669"/>
    <property type="project" value="InterPro"/>
</dbReference>
<evidence type="ECO:0000256" key="1">
    <source>
        <dbReference type="ARBA" id="ARBA00004533"/>
    </source>
</evidence>
<comment type="subcellular location">
    <subcellularLocation>
        <location evidence="1">Cell inner membrane</location>
    </subcellularLocation>
</comment>
<organism evidence="12 13">
    <name type="scientific">Thiohalocapsa marina</name>
    <dbReference type="NCBI Taxonomy" id="424902"/>
    <lineage>
        <taxon>Bacteria</taxon>
        <taxon>Pseudomonadati</taxon>
        <taxon>Pseudomonadota</taxon>
        <taxon>Gammaproteobacteria</taxon>
        <taxon>Chromatiales</taxon>
        <taxon>Chromatiaceae</taxon>
        <taxon>Thiohalocapsa</taxon>
    </lineage>
</organism>
<feature type="transmembrane region" description="Helical" evidence="10">
    <location>
        <begin position="12"/>
        <end position="32"/>
    </location>
</feature>
<evidence type="ECO:0000256" key="10">
    <source>
        <dbReference type="SAM" id="Phobius"/>
    </source>
</evidence>
<evidence type="ECO:0000259" key="11">
    <source>
        <dbReference type="Pfam" id="PF21687"/>
    </source>
</evidence>
<evidence type="ECO:0000256" key="3">
    <source>
        <dbReference type="ARBA" id="ARBA00022448"/>
    </source>
</evidence>
<evidence type="ECO:0000256" key="7">
    <source>
        <dbReference type="ARBA" id="ARBA00022927"/>
    </source>
</evidence>
<evidence type="ECO:0000256" key="6">
    <source>
        <dbReference type="ARBA" id="ARBA00022692"/>
    </source>
</evidence>
<dbReference type="InterPro" id="IPR049031">
    <property type="entry name" value="T2SSK_SAM-like_1st"/>
</dbReference>
<feature type="domain" description="T2SS protein K first SAM-like" evidence="11">
    <location>
        <begin position="105"/>
        <end position="197"/>
    </location>
</feature>
<dbReference type="AlphaFoldDB" id="A0A5M8FU01"/>
<keyword evidence="8 10" id="KW-1133">Transmembrane helix</keyword>
<gene>
    <name evidence="12" type="ORF">F2Q65_01815</name>
</gene>
<evidence type="ECO:0000256" key="8">
    <source>
        <dbReference type="ARBA" id="ARBA00022989"/>
    </source>
</evidence>
<dbReference type="Pfam" id="PF21687">
    <property type="entry name" value="T2SSK_1st"/>
    <property type="match status" value="1"/>
</dbReference>
<keyword evidence="6 10" id="KW-0812">Transmembrane</keyword>
<evidence type="ECO:0000313" key="12">
    <source>
        <dbReference type="EMBL" id="KAA6187288.1"/>
    </source>
</evidence>
<comment type="caution">
    <text evidence="12">The sequence shown here is derived from an EMBL/GenBank/DDBJ whole genome shotgun (WGS) entry which is preliminary data.</text>
</comment>
<proteinExistence type="inferred from homology"/>
<evidence type="ECO:0000256" key="2">
    <source>
        <dbReference type="ARBA" id="ARBA00007246"/>
    </source>
</evidence>
<sequence length="301" mass="32412">MQGRQRVQQGMALIMVLWVIALLTVMALGLTMSQRTAGALARNQLDDARFRALADAAISLAAFNLLSTPIELNPVVGVWIPDGTPRELLVGDSVLTLTLSNEASRLDLNAISSDQLRSLIELTQDDRAAEPLQVDALADAIMDWRDGDSLTLPNGAEDADYDAAALPHGAGDAPFNGIEELRQVLGMTNETYRRLAADLTVDNAAGGGTDLEFASATVLAVVRGIPLEDARREIDQRRSPASPDGRLAAPVGRGGPVYRLAVSWAEDRAVVRHMEAVFEITPGSTPPFSIFWRRYGLTTVQ</sequence>
<keyword evidence="13" id="KW-1185">Reference proteome</keyword>
<keyword evidence="7" id="KW-0653">Protein transport</keyword>
<protein>
    <submittedName>
        <fullName evidence="12">General secretion pathway protein GspK</fullName>
    </submittedName>
</protein>
<dbReference type="OrthoDB" id="9181871at2"/>
<dbReference type="PANTHER" id="PTHR38831:SF2">
    <property type="entry name" value="TYPE II SECRETION SYSTEM PROTEIN K"/>
    <property type="match status" value="1"/>
</dbReference>
<keyword evidence="4" id="KW-1003">Cell membrane</keyword>
<dbReference type="GO" id="GO:0005886">
    <property type="term" value="C:plasma membrane"/>
    <property type="evidence" value="ECO:0007669"/>
    <property type="project" value="UniProtKB-SubCell"/>
</dbReference>
<evidence type="ECO:0000256" key="4">
    <source>
        <dbReference type="ARBA" id="ARBA00022475"/>
    </source>
</evidence>
<name>A0A5M8FU01_9GAMM</name>
<evidence type="ECO:0000256" key="5">
    <source>
        <dbReference type="ARBA" id="ARBA00022519"/>
    </source>
</evidence>
<keyword evidence="5" id="KW-0997">Cell inner membrane</keyword>
<dbReference type="Gene3D" id="1.10.40.60">
    <property type="entry name" value="EpsJ-like"/>
    <property type="match status" value="1"/>
</dbReference>
<dbReference type="Proteomes" id="UP000322981">
    <property type="component" value="Unassembled WGS sequence"/>
</dbReference>
<keyword evidence="3" id="KW-0813">Transport</keyword>
<evidence type="ECO:0000313" key="13">
    <source>
        <dbReference type="Proteomes" id="UP000322981"/>
    </source>
</evidence>
<accession>A0A5M8FU01</accession>
<dbReference type="RefSeq" id="WP_150089824.1">
    <property type="nucleotide sequence ID" value="NZ_JBFUOH010000013.1"/>
</dbReference>
<dbReference type="EMBL" id="VWXX01000002">
    <property type="protein sequence ID" value="KAA6187288.1"/>
    <property type="molecule type" value="Genomic_DNA"/>
</dbReference>
<dbReference type="PANTHER" id="PTHR38831">
    <property type="entry name" value="TYPE II SECRETION SYSTEM PROTEIN K"/>
    <property type="match status" value="1"/>
</dbReference>
<comment type="similarity">
    <text evidence="2">Belongs to the GSP K family.</text>
</comment>
<dbReference type="InterPro" id="IPR038072">
    <property type="entry name" value="GspK_central_sf"/>
</dbReference>
<evidence type="ECO:0000256" key="9">
    <source>
        <dbReference type="ARBA" id="ARBA00023136"/>
    </source>
</evidence>